<protein>
    <recommendedName>
        <fullName evidence="4">PAC2 family protein</fullName>
    </recommendedName>
</protein>
<sequence>MSDSIFSAEYADRRAQVPRGIPLIVALQGLSDAGGAISQLEEYLWERCKPEVIVRFNTDLLLDYRSRRPVITFENDHFTDYEPEELTLSLAHDELGSPFLLLSGFEPDYRWELFIDTVLLLVHEFEVSITAWSHAIPMPVPHTRPISMTVSGSREDLIEARSAWRPNTKLSASAAHVLEYRLHSLGEEVAGLALLIPHYLASTEYPEALYAALDGLMAATGLIFATDDVRARARTFTEQVDAQISENHESLEMVRTLEKRYDTYMEDHETRSPLISDDGSLPSADQIASELERFLAQQRGPGDFGYPEAPGDPGPDSDEAAPDHGE</sequence>
<dbReference type="Pfam" id="PF09754">
    <property type="entry name" value="PAC2"/>
    <property type="match status" value="1"/>
</dbReference>
<evidence type="ECO:0000313" key="3">
    <source>
        <dbReference type="Proteomes" id="UP000675163"/>
    </source>
</evidence>
<evidence type="ECO:0008006" key="4">
    <source>
        <dbReference type="Google" id="ProtNLM"/>
    </source>
</evidence>
<accession>A0A940PU01</accession>
<dbReference type="Gene3D" id="1.10.287.100">
    <property type="match status" value="1"/>
</dbReference>
<dbReference type="InterPro" id="IPR019151">
    <property type="entry name" value="Proteasome_assmbl_chaperone_2"/>
</dbReference>
<comment type="caution">
    <text evidence="2">The sequence shown here is derived from an EMBL/GenBank/DDBJ whole genome shotgun (WGS) entry which is preliminary data.</text>
</comment>
<evidence type="ECO:0000313" key="2">
    <source>
        <dbReference type="EMBL" id="MBP1325191.1"/>
    </source>
</evidence>
<dbReference type="SUPFAM" id="SSF159659">
    <property type="entry name" value="Cgl1923-like"/>
    <property type="match status" value="1"/>
</dbReference>
<dbReference type="RefSeq" id="WP_209704258.1">
    <property type="nucleotide sequence ID" value="NZ_JAFIDA010000001.1"/>
</dbReference>
<feature type="region of interest" description="Disordered" evidence="1">
    <location>
        <begin position="270"/>
        <end position="326"/>
    </location>
</feature>
<dbReference type="Gene3D" id="3.40.50.10900">
    <property type="entry name" value="PAC-like subunit"/>
    <property type="match status" value="1"/>
</dbReference>
<keyword evidence="3" id="KW-1185">Reference proteome</keyword>
<dbReference type="InterPro" id="IPR008492">
    <property type="entry name" value="Rv2714-like"/>
</dbReference>
<organism evidence="2 3">
    <name type="scientific">Leucobacter exalbidus</name>
    <dbReference type="NCBI Taxonomy" id="662960"/>
    <lineage>
        <taxon>Bacteria</taxon>
        <taxon>Bacillati</taxon>
        <taxon>Actinomycetota</taxon>
        <taxon>Actinomycetes</taxon>
        <taxon>Micrococcales</taxon>
        <taxon>Microbacteriaceae</taxon>
        <taxon>Leucobacter</taxon>
    </lineage>
</organism>
<reference evidence="2" key="1">
    <citation type="submission" date="2021-02" db="EMBL/GenBank/DDBJ databases">
        <title>Sequencing the genomes of 1000 actinobacteria strains.</title>
        <authorList>
            <person name="Klenk H.-P."/>
        </authorList>
    </citation>
    <scope>NUCLEOTIDE SEQUENCE</scope>
    <source>
        <strain evidence="2">DSM 22850</strain>
    </source>
</reference>
<dbReference type="InterPro" id="IPR038389">
    <property type="entry name" value="PSMG2_sf"/>
</dbReference>
<dbReference type="Proteomes" id="UP000675163">
    <property type="component" value="Unassembled WGS sequence"/>
</dbReference>
<dbReference type="PIRSF" id="PIRSF028754">
    <property type="entry name" value="UCP028754"/>
    <property type="match status" value="1"/>
</dbReference>
<dbReference type="AlphaFoldDB" id="A0A940PU01"/>
<gene>
    <name evidence="2" type="ORF">JOF28_000423</name>
</gene>
<proteinExistence type="predicted"/>
<name>A0A940PU01_9MICO</name>
<evidence type="ECO:0000256" key="1">
    <source>
        <dbReference type="SAM" id="MobiDB-lite"/>
    </source>
</evidence>
<dbReference type="EMBL" id="JAFIDA010000001">
    <property type="protein sequence ID" value="MBP1325191.1"/>
    <property type="molecule type" value="Genomic_DNA"/>
</dbReference>